<feature type="compositionally biased region" description="Low complexity" evidence="7">
    <location>
        <begin position="1009"/>
        <end position="1024"/>
    </location>
</feature>
<feature type="region of interest" description="Disordered" evidence="7">
    <location>
        <begin position="2001"/>
        <end position="2045"/>
    </location>
</feature>
<name>A0A6P8HBH3_ACTTE</name>
<dbReference type="InterPro" id="IPR000569">
    <property type="entry name" value="HECT_dom"/>
</dbReference>
<dbReference type="SUPFAM" id="SSF50985">
    <property type="entry name" value="RCC1/BLIP-II"/>
    <property type="match status" value="1"/>
</dbReference>
<feature type="region of interest" description="Disordered" evidence="7">
    <location>
        <begin position="2330"/>
        <end position="2368"/>
    </location>
</feature>
<dbReference type="RefSeq" id="XP_031552971.1">
    <property type="nucleotide sequence ID" value="XM_031697111.1"/>
</dbReference>
<dbReference type="Gene3D" id="2.130.10.30">
    <property type="entry name" value="Regulator of chromosome condensation 1/beta-lactamase-inhibitor protein II"/>
    <property type="match status" value="1"/>
</dbReference>
<dbReference type="Gene3D" id="1.10.1900.10">
    <property type="entry name" value="c-terminal domain of poly(a) binding protein"/>
    <property type="match status" value="1"/>
</dbReference>
<dbReference type="CDD" id="cd14423">
    <property type="entry name" value="CUE_UBR5"/>
    <property type="match status" value="1"/>
</dbReference>
<dbReference type="SMART" id="SM00119">
    <property type="entry name" value="HECTc"/>
    <property type="match status" value="1"/>
</dbReference>
<feature type="compositionally biased region" description="Acidic residues" evidence="7">
    <location>
        <begin position="1608"/>
        <end position="1621"/>
    </location>
</feature>
<dbReference type="SMART" id="SM00517">
    <property type="entry name" value="PolyA"/>
    <property type="match status" value="1"/>
</dbReference>
<dbReference type="GeneID" id="116290123"/>
<evidence type="ECO:0000313" key="13">
    <source>
        <dbReference type="RefSeq" id="XP_031552971.1"/>
    </source>
</evidence>
<dbReference type="InterPro" id="IPR035983">
    <property type="entry name" value="Hect_E3_ubiquitin_ligase"/>
</dbReference>
<dbReference type="GO" id="GO:0043130">
    <property type="term" value="F:ubiquitin binding"/>
    <property type="evidence" value="ECO:0007669"/>
    <property type="project" value="InterPro"/>
</dbReference>
<dbReference type="Pfam" id="PF00658">
    <property type="entry name" value="MLLE"/>
    <property type="match status" value="1"/>
</dbReference>
<dbReference type="SMART" id="SM00396">
    <property type="entry name" value="ZnF_UBR1"/>
    <property type="match status" value="1"/>
</dbReference>
<dbReference type="OrthoDB" id="298098at2759"/>
<evidence type="ECO:0000256" key="1">
    <source>
        <dbReference type="ARBA" id="ARBA00022723"/>
    </source>
</evidence>
<feature type="compositionally biased region" description="Basic and acidic residues" evidence="7">
    <location>
        <begin position="1887"/>
        <end position="1903"/>
    </location>
</feature>
<evidence type="ECO:0000256" key="3">
    <source>
        <dbReference type="ARBA" id="ARBA00022786"/>
    </source>
</evidence>
<dbReference type="InterPro" id="IPR036053">
    <property type="entry name" value="PABP-dom"/>
</dbReference>
<evidence type="ECO:0000259" key="9">
    <source>
        <dbReference type="PROSITE" id="PS50237"/>
    </source>
</evidence>
<dbReference type="GO" id="GO:0008270">
    <property type="term" value="F:zinc ion binding"/>
    <property type="evidence" value="ECO:0007669"/>
    <property type="project" value="UniProtKB-KW"/>
</dbReference>
<feature type="compositionally biased region" description="Acidic residues" evidence="7">
    <location>
        <begin position="1679"/>
        <end position="1699"/>
    </location>
</feature>
<feature type="compositionally biased region" description="Polar residues" evidence="7">
    <location>
        <begin position="1711"/>
        <end position="1730"/>
    </location>
</feature>
<feature type="region of interest" description="Disordered" evidence="7">
    <location>
        <begin position="1659"/>
        <end position="1730"/>
    </location>
</feature>
<feature type="region of interest" description="Disordered" evidence="7">
    <location>
        <begin position="1607"/>
        <end position="1627"/>
    </location>
</feature>
<protein>
    <submittedName>
        <fullName evidence="13">E3 ubiquitin-protein ligase UBR5-like isoform X1</fullName>
    </submittedName>
</protein>
<feature type="compositionally biased region" description="Basic residues" evidence="7">
    <location>
        <begin position="1553"/>
        <end position="1566"/>
    </location>
</feature>
<dbReference type="Pfam" id="PF11547">
    <property type="entry name" value="E3_UbLigase_EDD"/>
    <property type="match status" value="1"/>
</dbReference>
<dbReference type="Gene3D" id="3.30.2160.10">
    <property type="entry name" value="Hect, E3 ligase catalytic domain"/>
    <property type="match status" value="1"/>
</dbReference>
<dbReference type="FunFam" id="3.30.2410.10:FF:000008">
    <property type="entry name" value="Putative E3 ubiquitin-protein ligase UBR5"/>
    <property type="match status" value="1"/>
</dbReference>
<reference evidence="13" key="1">
    <citation type="submission" date="2025-08" db="UniProtKB">
        <authorList>
            <consortium name="RefSeq"/>
        </authorList>
    </citation>
    <scope>IDENTIFICATION</scope>
    <source>
        <tissue evidence="13">Tentacle</tissue>
    </source>
</reference>
<feature type="region of interest" description="Disordered" evidence="7">
    <location>
        <begin position="1876"/>
        <end position="1903"/>
    </location>
</feature>
<evidence type="ECO:0000256" key="4">
    <source>
        <dbReference type="ARBA" id="ARBA00022833"/>
    </source>
</evidence>
<dbReference type="GO" id="GO:0000209">
    <property type="term" value="P:protein polyubiquitination"/>
    <property type="evidence" value="ECO:0007669"/>
    <property type="project" value="TreeGrafter"/>
</dbReference>
<feature type="domain" description="UBA" evidence="8">
    <location>
        <begin position="185"/>
        <end position="227"/>
    </location>
</feature>
<dbReference type="SUPFAM" id="SSF63570">
    <property type="entry name" value="PABC (PABP) domain"/>
    <property type="match status" value="1"/>
</dbReference>
<dbReference type="InterPro" id="IPR003126">
    <property type="entry name" value="Znf_UBR"/>
</dbReference>
<keyword evidence="12" id="KW-1185">Reference proteome</keyword>
<feature type="compositionally biased region" description="Low complexity" evidence="7">
    <location>
        <begin position="982"/>
        <end position="999"/>
    </location>
</feature>
<dbReference type="GO" id="GO:0090263">
    <property type="term" value="P:positive regulation of canonical Wnt signaling pathway"/>
    <property type="evidence" value="ECO:0007669"/>
    <property type="project" value="TreeGrafter"/>
</dbReference>
<feature type="domain" description="UBR-type" evidence="10">
    <location>
        <begin position="1184"/>
        <end position="1252"/>
    </location>
</feature>
<feature type="compositionally biased region" description="Polar residues" evidence="7">
    <location>
        <begin position="1786"/>
        <end position="1796"/>
    </location>
</feature>
<dbReference type="PROSITE" id="PS50030">
    <property type="entry name" value="UBA"/>
    <property type="match status" value="1"/>
</dbReference>
<feature type="zinc finger region" description="UBR-type" evidence="6">
    <location>
        <begin position="1184"/>
        <end position="1252"/>
    </location>
</feature>
<dbReference type="SUPFAM" id="SSF56204">
    <property type="entry name" value="Hect, E3 ligase catalytic domain"/>
    <property type="match status" value="1"/>
</dbReference>
<feature type="domain" description="HECT" evidence="9">
    <location>
        <begin position="2410"/>
        <end position="2756"/>
    </location>
</feature>
<feature type="region of interest" description="Disordered" evidence="7">
    <location>
        <begin position="1775"/>
        <end position="1796"/>
    </location>
</feature>
<sequence length="2756" mass="301158">MPVIHFAVHPLPVTVDELHERLKEVAESKGKAGHLSPAVVQILKDYVIKEIVVGPQHVAFLLEDGQICRIPFTLHADKLDFGTREPPLEEEPASPAARSTSQVVLHSVGGSRGQGDGSWVLSSGEGLSGLTGHPVRWGSGHSAVAMRASNRPSSRGCGRVVRRGAGRGGGSGWVLGSRAVVPASAVPEELVSQAQVVLQGKSRAAIIRELQRTNLDVNLAVNNLLSRDEEEGDDQEESSEYLPGDDLMSILDAGVHVEDPSLIIDQEAIFHDDMFYSQQYSSLHRRTPSGGRGSRTTAAAAADRDAPAEREFDRPRERESLSRDQFDRWWGNVHLCGGESGSSGRPSKASAQEKNVTTARNPACDPVTVHDQLQWWPSMDDQMPRFLHIASLYSEMVAIGIDGRLYQWRWSDPMPYAGDCTSGGSTVFHPRTRSLGLADEKVVAISASTIRASALTETGKVASWIDETLASVAGKLEHTAQNFNEVTTEKITAIHTCSLYTCAQTATGALLWWGVLPFQQRKKLLEKARARARRNRTTFTSCIVPGVQVCMRSCPLYHPGSVGFNISTGVPRVGYLMESAWNLEEKCRFRVSPQPGVPSGRTVEERSSNETDMPTILGLKRKKDSLPETIDRSIEEWELKNVIFVEDKQNIPVGKVLKVDGAYAIVRFPYKSGSTHPAMPSSAESVDEVQQLLQDTRILRKDELQLVKSSAANKIPDCIQRTPKLLSIPVGSKALSVAVNCKGVHVLLKSSSSVRYALYSLASSKPEAGGTMPADCSTFLSQTGSRDIKLRSTGCDSLLMMTDPNGTLFPLCRNFIGSIKDPTWIDIPPLQCLGVGVTSLRPGTECKSRAIVVVMAMEPQKLMSYVLDCDYEGIQNFLELMGSSAASTNSLLDLALKERCDGNRNILHACVSMCFPTLAHEPGEATKPSSSGGTGPGVGSKLESFKGVVDALAAAVAAASAAVRQSSSLAAECCLADSVNDTPASSAPTTSSQGTSSTSRIGVREMMQRAVSAARSASSTLAGLEAEEETAPIPTLHWPPDPPNESRSSIQRVVQSLENSSEANEDDPSPLPPPTTSAAAPPPTDEPLTKQAKALRCLNLLCGSPVLQPYLMQLMSAKNANGDTPFMAAVKARAYKAGLSLFATAKLVSTNENVIFDRNVFMSMICPPDSHADASPLHVLCCNDTCSFTWTGTEHINQDIFECRTCGLTGSLCCCTECARVCHRGHDCKLKRTSPTAYCDCWEKCKCKALIPGSQIARGQLLTKLISETDLVTKPNARGEHLLLFLSQMVARQAVEQCQHRPHRSSDSRSKAKAKSLGATATPLPEHDLEPPRFARKALEQIMQDWRAVKAMVMDGCKPMDSRRGGQEMHIDFTSAAMLSSTEQEKYLSGQDCAVRLDAFTHCLIAKCTTEVLDHILGTLVNAVKNSSNSHDSEEATVAKRFVRSVTRVFIVLASEMAPATGKRKASFVQPLIKCRRVFQALNILAIPELVQAADSLLAPVRLGVCRPAQPFSLVSSTLVATQASEEIFSVEPLPLKSASSTEESSSNERAAGHRHRGQRHRRRQVRQAGSDQPPHGGGGGGATVAGTGGVDTEMVEVVECVDVGSEMQEEREEAGDEELESGVAGNESDMDLDLLAESESDSDDSNVGEVESTVRRIRVPGSIIGSDSASLGDQGEFCSEDESSTGEDDEEEEEEDGDERERDENDGAQVETTESTSRNASAADSRTTPHAMQWAIRNNQPRNTTTTGLASGHSVTTSGFIYVDSSTIRRSAAGNGAAASTTANELNSSSSNERMGNASSALARAFGIVVREITDLLIFAHDPSSLPIIPSLTPPPTTLQDCCTVVDRGLQPCWDWLETVMDCTESQLRFGLSLSSATDSTHPSHPLHETHQKAASRDRRTREDAALLRSWENKRRRRHTTASVGTPDVGRQDFLLYLLSLLRGQCNEHGDTLPKLDVSSLRHVAYVMDALIYYLRNNPRAVSHANKSSIDTTKPAAIVETVNDEEGSDDIDDEDSSSLRRDDEYDDDTEPVDDEPMPTPTTGTLHQFFVRTDSTTVLGCEPPDPFHAPIEEALPLACQPHLLHPSARREQLFGTGSEKNASMKGKDSTRTMALSRPDVTLASVEQEEAAAETRPQKDQEHKDKEDGSLNLSAPSSSQSQALSIPRPFITGGTPANSLLGRWRLCVELFGRLFLEDVGAEPSSVLGELGRFDVNETKFRREMERLRNSAQRDLTIEVERGRTTIIQQAVRQLNTQFSRRGPNSRPMTIHRVKVSFKDEPGEGSGVARSFYTALSEALLSGEKLPAMDMNRSEYRNTIAQRLRRATYRYKRDRDRDREARRRLSTDARPFHFSGNTEDNDGDGESLPYHRQSLGERLYPRVHALQPNLASKITGMLLELSPAQLLLLLASEDTLRQRVEDAVDVLLSNGKKGSANKDQDGETAGNSSLDGEENNEDFTPLFYQPGKVGYYSPRPGLWTEERLNCYRNVGRIVGLCLLHNEVCPMSFNRHVIKYILGRRIGWHDLAFFDSMLYESLRQLLVTAEAPDAEEKFQSLDLTFTIQLTPEEGGSVVDLMKLGRNAAVTPSTVQEYVRLYADYKMVTSTKKALQSIRDGVLDVIPSSSLDNLTPEDFRLLLNGCGEISVQQLMNYTSFNDETGGAGAEKLLKFKKWFWSIVEKMSNSERQDMVYFWTSSPALPASEEGFQPKPSVTVKPAHDHQLPTANTCISRLYIPLYSSRAILKSKLLLAIKTKTFGFV</sequence>
<dbReference type="FunFam" id="1.10.1900.10:FF:000002">
    <property type="entry name" value="E3 ubiquitin-protein ligase UBR5 isoform X1"/>
    <property type="match status" value="1"/>
</dbReference>
<evidence type="ECO:0000256" key="6">
    <source>
        <dbReference type="PROSITE-ProRule" id="PRU00508"/>
    </source>
</evidence>
<feature type="compositionally biased region" description="Basic and acidic residues" evidence="7">
    <location>
        <begin position="2135"/>
        <end position="2148"/>
    </location>
</feature>
<feature type="compositionally biased region" description="Basic and acidic residues" evidence="7">
    <location>
        <begin position="2330"/>
        <end position="2349"/>
    </location>
</feature>
<dbReference type="CDD" id="cd19675">
    <property type="entry name" value="UBR-box_UBR5"/>
    <property type="match status" value="1"/>
</dbReference>
<dbReference type="GO" id="GO:0003723">
    <property type="term" value="F:RNA binding"/>
    <property type="evidence" value="ECO:0007669"/>
    <property type="project" value="InterPro"/>
</dbReference>
<feature type="compositionally biased region" description="Low complexity" evidence="7">
    <location>
        <begin position="1538"/>
        <end position="1550"/>
    </location>
</feature>
<dbReference type="GO" id="GO:0005737">
    <property type="term" value="C:cytoplasm"/>
    <property type="evidence" value="ECO:0007669"/>
    <property type="project" value="TreeGrafter"/>
</dbReference>
<dbReference type="Gene3D" id="3.90.1750.10">
    <property type="entry name" value="Hect, E3 ligase catalytic domains"/>
    <property type="match status" value="2"/>
</dbReference>
<evidence type="ECO:0000259" key="11">
    <source>
        <dbReference type="PROSITE" id="PS51309"/>
    </source>
</evidence>
<dbReference type="InterPro" id="IPR002004">
    <property type="entry name" value="PABP_HYD_C"/>
</dbReference>
<accession>A0A6P8HBH3</accession>
<evidence type="ECO:0000259" key="10">
    <source>
        <dbReference type="PROSITE" id="PS51157"/>
    </source>
</evidence>
<feature type="active site" description="Glycyl thioester intermediate" evidence="5">
    <location>
        <position position="2725"/>
    </location>
</feature>
<keyword evidence="3 5" id="KW-0833">Ubl conjugation pathway</keyword>
<keyword evidence="1" id="KW-0479">Metal-binding</keyword>
<proteinExistence type="predicted"/>
<feature type="compositionally biased region" description="Polar residues" evidence="7">
    <location>
        <begin position="1045"/>
        <end position="1062"/>
    </location>
</feature>
<dbReference type="Gene3D" id="3.30.2410.10">
    <property type="entry name" value="Hect, E3 ligase catalytic domain"/>
    <property type="match status" value="1"/>
</dbReference>
<dbReference type="PROSITE" id="PS51157">
    <property type="entry name" value="ZF_UBR"/>
    <property type="match status" value="1"/>
</dbReference>
<feature type="compositionally biased region" description="Low complexity" evidence="7">
    <location>
        <begin position="1775"/>
        <end position="1785"/>
    </location>
</feature>
<evidence type="ECO:0000256" key="7">
    <source>
        <dbReference type="SAM" id="MobiDB-lite"/>
    </source>
</evidence>
<feature type="region of interest" description="Disordered" evidence="7">
    <location>
        <begin position="1297"/>
        <end position="1329"/>
    </location>
</feature>
<feature type="region of interest" description="Disordered" evidence="7">
    <location>
        <begin position="1536"/>
        <end position="1588"/>
    </location>
</feature>
<dbReference type="GO" id="GO:0034450">
    <property type="term" value="F:ubiquitin-ubiquitin ligase activity"/>
    <property type="evidence" value="ECO:0007669"/>
    <property type="project" value="TreeGrafter"/>
</dbReference>
<dbReference type="FunCoup" id="A0A6P8HBH3">
    <property type="interactions" value="3637"/>
</dbReference>
<dbReference type="FunFam" id="1.10.8.10:FF:000009">
    <property type="entry name" value="Putative E3 ubiquitin-protein ligase UBR5"/>
    <property type="match status" value="1"/>
</dbReference>
<feature type="compositionally biased region" description="Pro residues" evidence="7">
    <location>
        <begin position="1069"/>
        <end position="1085"/>
    </location>
</feature>
<dbReference type="PROSITE" id="PS50237">
    <property type="entry name" value="HECT"/>
    <property type="match status" value="1"/>
</dbReference>
<feature type="domain" description="PABC" evidence="11">
    <location>
        <begin position="2353"/>
        <end position="2430"/>
    </location>
</feature>
<organism evidence="12 13">
    <name type="scientific">Actinia tenebrosa</name>
    <name type="common">Australian red waratah sea anemone</name>
    <dbReference type="NCBI Taxonomy" id="6105"/>
    <lineage>
        <taxon>Eukaryota</taxon>
        <taxon>Metazoa</taxon>
        <taxon>Cnidaria</taxon>
        <taxon>Anthozoa</taxon>
        <taxon>Hexacorallia</taxon>
        <taxon>Actiniaria</taxon>
        <taxon>Actiniidae</taxon>
        <taxon>Actinia</taxon>
    </lineage>
</organism>
<gene>
    <name evidence="13" type="primary">LOC116290123</name>
</gene>
<dbReference type="InterPro" id="IPR009091">
    <property type="entry name" value="RCC1/BLIP-II"/>
</dbReference>
<evidence type="ECO:0000256" key="5">
    <source>
        <dbReference type="PROSITE-ProRule" id="PRU00104"/>
    </source>
</evidence>
<dbReference type="Pfam" id="PF00632">
    <property type="entry name" value="HECT"/>
    <property type="match status" value="1"/>
</dbReference>
<dbReference type="InterPro" id="IPR047503">
    <property type="entry name" value="UBR-box_UBR5"/>
</dbReference>
<dbReference type="InterPro" id="IPR024725">
    <property type="entry name" value="UBR5_UBA"/>
</dbReference>
<feature type="region of interest" description="Disordered" evidence="7">
    <location>
        <begin position="281"/>
        <end position="319"/>
    </location>
</feature>
<dbReference type="InterPro" id="IPR015940">
    <property type="entry name" value="UBA"/>
</dbReference>
<evidence type="ECO:0000259" key="8">
    <source>
        <dbReference type="PROSITE" id="PS50030"/>
    </source>
</evidence>
<feature type="region of interest" description="Disordered" evidence="7">
    <location>
        <begin position="2429"/>
        <end position="2455"/>
    </location>
</feature>
<dbReference type="KEGG" id="aten:116290123"/>
<dbReference type="Gene3D" id="1.10.8.10">
    <property type="entry name" value="DNA helicase RuvA subunit, C-terminal domain"/>
    <property type="match status" value="1"/>
</dbReference>
<dbReference type="PANTHER" id="PTHR46276:SF1">
    <property type="entry name" value="E3 UBIQUITIN-PROTEIN LIGASE UBR5"/>
    <property type="match status" value="1"/>
</dbReference>
<feature type="compositionally biased region" description="Acidic residues" evidence="7">
    <location>
        <begin position="2025"/>
        <end position="2037"/>
    </location>
</feature>
<keyword evidence="2" id="KW-0863">Zinc-finger</keyword>
<dbReference type="GO" id="GO:0005634">
    <property type="term" value="C:nucleus"/>
    <property type="evidence" value="ECO:0007669"/>
    <property type="project" value="TreeGrafter"/>
</dbReference>
<evidence type="ECO:0000256" key="2">
    <source>
        <dbReference type="ARBA" id="ARBA00022771"/>
    </source>
</evidence>
<feature type="compositionally biased region" description="Low complexity" evidence="7">
    <location>
        <begin position="2149"/>
        <end position="2164"/>
    </location>
</feature>
<dbReference type="PROSITE" id="PS51309">
    <property type="entry name" value="PABC"/>
    <property type="match status" value="1"/>
</dbReference>
<keyword evidence="4" id="KW-0862">Zinc</keyword>
<dbReference type="Proteomes" id="UP000515163">
    <property type="component" value="Unplaced"/>
</dbReference>
<evidence type="ECO:0000313" key="12">
    <source>
        <dbReference type="Proteomes" id="UP000515163"/>
    </source>
</evidence>
<dbReference type="PANTHER" id="PTHR46276">
    <property type="entry name" value="E3 UBIQUITIN-PROTEIN LIGASE UBR5"/>
    <property type="match status" value="1"/>
</dbReference>
<feature type="compositionally biased region" description="Basic and acidic residues" evidence="7">
    <location>
        <begin position="302"/>
        <end position="319"/>
    </location>
</feature>
<feature type="compositionally biased region" description="Gly residues" evidence="7">
    <location>
        <begin position="1576"/>
        <end position="1588"/>
    </location>
</feature>
<feature type="region of interest" description="Disordered" evidence="7">
    <location>
        <begin position="2094"/>
        <end position="2169"/>
    </location>
</feature>
<feature type="region of interest" description="Disordered" evidence="7">
    <location>
        <begin position="981"/>
        <end position="1087"/>
    </location>
</feature>
<feature type="compositionally biased region" description="Acidic residues" evidence="7">
    <location>
        <begin position="2003"/>
        <end position="2017"/>
    </location>
</feature>
<dbReference type="InParanoid" id="A0A6P8HBH3"/>